<dbReference type="InterPro" id="IPR051395">
    <property type="entry name" value="Cytochrome_c_Peroxidase/MauG"/>
</dbReference>
<dbReference type="PANTHER" id="PTHR30600:SF4">
    <property type="entry name" value="CYTOCHROME C DOMAIN-CONTAINING PROTEIN"/>
    <property type="match status" value="1"/>
</dbReference>
<keyword evidence="7" id="KW-1185">Reference proteome</keyword>
<evidence type="ECO:0000256" key="2">
    <source>
        <dbReference type="ARBA" id="ARBA00022723"/>
    </source>
</evidence>
<name>A0ABR7WJR7_9SPHI</name>
<sequence length="399" mass="43789">MNKNHFAAIALFLLLITIIISCQKFEPAAPAEDSILDGPVENLTSAQNLQHLAGDVGFNDQVFTAATGLGPVFVATSCGSCHAGDGKGHPFTTLTRFGKNDSLGRNEFDHGPQLQERAIPGYAPEKLPEGTSFAKFMPPINTGLGFIELVSEDDILAMAVGNVNNPDGVRGHPNWALLPTYIKIRPNSKNQGNRYITRFGKKASTYNLLHQTILAYNQDMGIASSFDPSDVFTLLDTDPEISDKIIRDLVFYLQTLKTPIQRDQHNSDVIRGKDLFVQIGCESCHKQTLKTGVSPVLALDNKNFHPYTDLLVHDMGPGLDDGYTEGSAKTSEWRTAPLWGLGLAPKSQGGQFFLLHDGRARSIDEAIRMHGGEALVIKNRYNALQENEKQKVIKFLNSL</sequence>
<comment type="caution">
    <text evidence="6">The sequence shown here is derived from an EMBL/GenBank/DDBJ whole genome shotgun (WGS) entry which is preliminary data.</text>
</comment>
<dbReference type="RefSeq" id="WP_191187238.1">
    <property type="nucleotide sequence ID" value="NZ_JACWMY010000001.1"/>
</dbReference>
<dbReference type="PROSITE" id="PS51007">
    <property type="entry name" value="CYTC"/>
    <property type="match status" value="2"/>
</dbReference>
<evidence type="ECO:0000259" key="5">
    <source>
        <dbReference type="PROSITE" id="PS51007"/>
    </source>
</evidence>
<protein>
    <submittedName>
        <fullName evidence="6">Thiol oxidoreductase</fullName>
    </submittedName>
</protein>
<evidence type="ECO:0000256" key="4">
    <source>
        <dbReference type="PROSITE-ProRule" id="PRU00433"/>
    </source>
</evidence>
<dbReference type="InterPro" id="IPR009056">
    <property type="entry name" value="Cyt_c-like_dom"/>
</dbReference>
<dbReference type="PANTHER" id="PTHR30600">
    <property type="entry name" value="CYTOCHROME C PEROXIDASE-RELATED"/>
    <property type="match status" value="1"/>
</dbReference>
<dbReference type="Gene3D" id="1.10.760.10">
    <property type="entry name" value="Cytochrome c-like domain"/>
    <property type="match status" value="1"/>
</dbReference>
<feature type="domain" description="Cytochrome c" evidence="5">
    <location>
        <begin position="54"/>
        <end position="257"/>
    </location>
</feature>
<dbReference type="InterPro" id="IPR010538">
    <property type="entry name" value="DHOR"/>
</dbReference>
<organism evidence="6 7">
    <name type="scientific">Mucilaginibacter pankratovii</name>
    <dbReference type="NCBI Taxonomy" id="2772110"/>
    <lineage>
        <taxon>Bacteria</taxon>
        <taxon>Pseudomonadati</taxon>
        <taxon>Bacteroidota</taxon>
        <taxon>Sphingobacteriia</taxon>
        <taxon>Sphingobacteriales</taxon>
        <taxon>Sphingobacteriaceae</taxon>
        <taxon>Mucilaginibacter</taxon>
    </lineage>
</organism>
<evidence type="ECO:0000256" key="1">
    <source>
        <dbReference type="ARBA" id="ARBA00022617"/>
    </source>
</evidence>
<evidence type="ECO:0000256" key="3">
    <source>
        <dbReference type="ARBA" id="ARBA00023004"/>
    </source>
</evidence>
<reference evidence="6 7" key="1">
    <citation type="submission" date="2020-09" db="EMBL/GenBank/DDBJ databases">
        <title>Novel species of Mucilaginibacter isolated from a glacier on the Tibetan Plateau.</title>
        <authorList>
            <person name="Liu Q."/>
            <person name="Xin Y.-H."/>
        </authorList>
    </citation>
    <scope>NUCLEOTIDE SEQUENCE [LARGE SCALE GENOMIC DNA]</scope>
    <source>
        <strain evidence="6 7">ZT4R22</strain>
    </source>
</reference>
<feature type="domain" description="Cytochrome c" evidence="5">
    <location>
        <begin position="267"/>
        <end position="399"/>
    </location>
</feature>
<keyword evidence="2 4" id="KW-0479">Metal-binding</keyword>
<dbReference type="Pfam" id="PF06537">
    <property type="entry name" value="DHOR"/>
    <property type="match status" value="2"/>
</dbReference>
<gene>
    <name evidence="6" type="ORF">IDJ77_01970</name>
</gene>
<evidence type="ECO:0000313" key="7">
    <source>
        <dbReference type="Proteomes" id="UP000606600"/>
    </source>
</evidence>
<dbReference type="InterPro" id="IPR036909">
    <property type="entry name" value="Cyt_c-like_dom_sf"/>
</dbReference>
<keyword evidence="3 4" id="KW-0408">Iron</keyword>
<keyword evidence="1 4" id="KW-0349">Heme</keyword>
<proteinExistence type="predicted"/>
<dbReference type="PROSITE" id="PS51257">
    <property type="entry name" value="PROKAR_LIPOPROTEIN"/>
    <property type="match status" value="1"/>
</dbReference>
<dbReference type="SUPFAM" id="SSF46626">
    <property type="entry name" value="Cytochrome c"/>
    <property type="match status" value="1"/>
</dbReference>
<evidence type="ECO:0000313" key="6">
    <source>
        <dbReference type="EMBL" id="MBD1362565.1"/>
    </source>
</evidence>
<accession>A0ABR7WJR7</accession>
<dbReference type="EMBL" id="JACWMY010000001">
    <property type="protein sequence ID" value="MBD1362565.1"/>
    <property type="molecule type" value="Genomic_DNA"/>
</dbReference>
<dbReference type="Proteomes" id="UP000606600">
    <property type="component" value="Unassembled WGS sequence"/>
</dbReference>